<accession>A0A8G0ZI94</accession>
<gene>
    <name evidence="1" type="ORF">GBO79_06785</name>
    <name evidence="2" type="ORF">ITQ90_03900</name>
    <name evidence="3" type="ORF">ITQ97_08895</name>
</gene>
<sequence length="132" mass="15553">MNNKNNQYDPQVVQNFFDNVYIDRGMIKWQGFFLSDHTVAIKRKRNDNKIFYEQKIPPRMKQGEIRLKVARAYEEQLLVEIQLNECNRDLLFENAIKSRIKGFNEDSVYLGDGKFVSISMMRSIRLANNGKG</sequence>
<dbReference type="AlphaFoldDB" id="A0A512K6P4"/>
<reference evidence="4" key="3">
    <citation type="submission" date="2020-03" db="EMBL/GenBank/DDBJ databases">
        <title>SpeciesPrimer: A bioinformatics pipeline dedicated to the design of qPCR primers for the quantification of bacterial species.</title>
        <authorList>
            <person name="Dreier M."/>
            <person name="Berthoud H."/>
            <person name="Shani N."/>
            <person name="Wechsler D."/>
            <person name="Junier P."/>
        </authorList>
    </citation>
    <scope>NUCLEOTIDE SEQUENCE [LARGE SCALE GENOMIC DNA]</scope>
    <source>
        <strain evidence="4">FAM13073</strain>
    </source>
</reference>
<dbReference type="Proteomes" id="UP001194632">
    <property type="component" value="Unassembled WGS sequence"/>
</dbReference>
<evidence type="ECO:0000313" key="3">
    <source>
        <dbReference type="EMBL" id="MBF7127915.1"/>
    </source>
</evidence>
<reference evidence="1" key="2">
    <citation type="submission" date="2019-12" db="EMBL/GenBank/DDBJ databases">
        <title>SpeciesPrimer: A bioinformatics pipeline dedicated to the design of qPCR primers for the quantification of bacterial species.</title>
        <authorList>
            <person name="Dreier M."/>
            <person name="Berthoud H."/>
            <person name="Shani N."/>
            <person name="Wechsler D."/>
            <person name="Junier P."/>
        </authorList>
    </citation>
    <scope>NUCLEOTIDE SEQUENCE</scope>
    <source>
        <strain evidence="1">FAM13073</strain>
    </source>
</reference>
<dbReference type="OMA" id="GMMKWQG"/>
<dbReference type="Proteomes" id="UP000472573">
    <property type="component" value="Unassembled WGS sequence"/>
</dbReference>
<evidence type="ECO:0000313" key="2">
    <source>
        <dbReference type="EMBL" id="MBF7114643.1"/>
    </source>
</evidence>
<reference evidence="3" key="4">
    <citation type="submission" date="2020-11" db="EMBL/GenBank/DDBJ databases">
        <title>Antibiotic susceptibility profiles of Pediococcus pentosaceus from various origins and their implications for the safety assessment of strains with food-technology applications.</title>
        <authorList>
            <person name="Shani N."/>
            <person name="Oberhaensli S."/>
            <person name="Arias E."/>
        </authorList>
    </citation>
    <scope>NUCLEOTIDE SEQUENCE</scope>
    <source>
        <strain evidence="3">FAM 19164</strain>
        <strain evidence="2">FAM 24207</strain>
    </source>
</reference>
<evidence type="ECO:0000313" key="5">
    <source>
        <dbReference type="Proteomes" id="UP000743107"/>
    </source>
</evidence>
<keyword evidence="4" id="KW-1185">Reference proteome</keyword>
<protein>
    <submittedName>
        <fullName evidence="3">Uncharacterized protein</fullName>
    </submittedName>
</protein>
<evidence type="ECO:0000313" key="1">
    <source>
        <dbReference type="EMBL" id="KAF0412839.1"/>
    </source>
</evidence>
<evidence type="ECO:0000313" key="4">
    <source>
        <dbReference type="Proteomes" id="UP000472573"/>
    </source>
</evidence>
<dbReference type="Proteomes" id="UP000743107">
    <property type="component" value="Unassembled WGS sequence"/>
</dbReference>
<reference evidence="1" key="1">
    <citation type="submission" date="2019-10" db="EMBL/GenBank/DDBJ databases">
        <authorList>
            <person name="Irmler S."/>
            <person name="Berthoud H."/>
            <person name="Roetschi A."/>
            <person name="Arias E."/>
            <person name="Shani N."/>
            <person name="Wuethrich D."/>
            <person name="Bruggmann R."/>
        </authorList>
    </citation>
    <scope>NUCLEOTIDE SEQUENCE</scope>
    <source>
        <strain evidence="1">FAM13073</strain>
    </source>
</reference>
<dbReference type="GeneID" id="33061883"/>
<dbReference type="EMBL" id="JADOFP010000003">
    <property type="protein sequence ID" value="MBF7114643.1"/>
    <property type="molecule type" value="Genomic_DNA"/>
</dbReference>
<comment type="caution">
    <text evidence="3">The sequence shown here is derived from an EMBL/GenBank/DDBJ whole genome shotgun (WGS) entry which is preliminary data.</text>
</comment>
<name>A0A512K6P4_PEDPE</name>
<dbReference type="EMBL" id="WENB01000004">
    <property type="protein sequence ID" value="KAF0412839.1"/>
    <property type="molecule type" value="Genomic_DNA"/>
</dbReference>
<accession>A0A512K6P4</accession>
<dbReference type="EMBL" id="JADOFV010000004">
    <property type="protein sequence ID" value="MBF7127915.1"/>
    <property type="molecule type" value="Genomic_DNA"/>
</dbReference>
<organism evidence="3 5">
    <name type="scientific">Pediococcus pentosaceus</name>
    <dbReference type="NCBI Taxonomy" id="1255"/>
    <lineage>
        <taxon>Bacteria</taxon>
        <taxon>Bacillati</taxon>
        <taxon>Bacillota</taxon>
        <taxon>Bacilli</taxon>
        <taxon>Lactobacillales</taxon>
        <taxon>Lactobacillaceae</taxon>
        <taxon>Pediococcus</taxon>
    </lineage>
</organism>
<dbReference type="RefSeq" id="WP_002834359.1">
    <property type="nucleotide sequence ID" value="NZ_BJZY01000003.1"/>
</dbReference>
<proteinExistence type="predicted"/>